<evidence type="ECO:0000256" key="1">
    <source>
        <dbReference type="SAM" id="MobiDB-lite"/>
    </source>
</evidence>
<protein>
    <recommendedName>
        <fullName evidence="5">Transmembrane protein</fullName>
    </recommendedName>
</protein>
<dbReference type="Proteomes" id="UP001165986">
    <property type="component" value="Unassembled WGS sequence"/>
</dbReference>
<keyword evidence="2" id="KW-1133">Transmembrane helix</keyword>
<evidence type="ECO:0000313" key="4">
    <source>
        <dbReference type="Proteomes" id="UP001165986"/>
    </source>
</evidence>
<evidence type="ECO:0000256" key="2">
    <source>
        <dbReference type="SAM" id="Phobius"/>
    </source>
</evidence>
<accession>A0AA40VPY5</accession>
<gene>
    <name evidence="3" type="ORF">FNW02_01355</name>
</gene>
<proteinExistence type="predicted"/>
<keyword evidence="2" id="KW-0472">Membrane</keyword>
<keyword evidence="4" id="KW-1185">Reference proteome</keyword>
<feature type="transmembrane region" description="Helical" evidence="2">
    <location>
        <begin position="127"/>
        <end position="149"/>
    </location>
</feature>
<reference evidence="3" key="1">
    <citation type="submission" date="2019-07" db="EMBL/GenBank/DDBJ databases">
        <title>Toxilogical consequences of a new and cryptic species of cyanobacteria (Komarekiella delphini-convector) recovered from the epidermis of a bottlenose dolphin and 1500 ft. in the air.</title>
        <authorList>
            <person name="Brown A.O."/>
            <person name="Dvorak P."/>
            <person name="Villanueva C.D."/>
            <person name="Foss A.J."/>
            <person name="Garvey A.D."/>
            <person name="Gibson Q.A."/>
            <person name="Johansen J.R."/>
            <person name="Casamatta D.A."/>
        </authorList>
    </citation>
    <scope>NUCLEOTIDE SEQUENCE</scope>
    <source>
        <strain evidence="3">SJRDD-AB1</strain>
    </source>
</reference>
<organism evidence="3 4">
    <name type="scientific">Komarekiella delphini-convector SJRDD-AB1</name>
    <dbReference type="NCBI Taxonomy" id="2593771"/>
    <lineage>
        <taxon>Bacteria</taxon>
        <taxon>Bacillati</taxon>
        <taxon>Cyanobacteriota</taxon>
        <taxon>Cyanophyceae</taxon>
        <taxon>Nostocales</taxon>
        <taxon>Nostocaceae</taxon>
        <taxon>Komarekiella</taxon>
        <taxon>Komarekiella delphini-convector</taxon>
    </lineage>
</organism>
<feature type="compositionally biased region" description="Polar residues" evidence="1">
    <location>
        <begin position="9"/>
        <end position="23"/>
    </location>
</feature>
<feature type="region of interest" description="Disordered" evidence="1">
    <location>
        <begin position="1"/>
        <end position="34"/>
    </location>
</feature>
<dbReference type="AlphaFoldDB" id="A0AA40VPY5"/>
<sequence>MVPNPGDLNENSGTSADCGSTNVPDLDSVTKTEDRQSDYRSLETKVFDGERWRESTRTFLSLALLLSICLTQILVLAFVSAPLLLPFVVPGEKSKEQNEDKNVVKLGDSAFIYVVKNEEEGKASKELITLIWTSQVTLIGSALGFYFAANRDNNSSKTK</sequence>
<keyword evidence="2" id="KW-0812">Transmembrane</keyword>
<dbReference type="EMBL" id="VJXY01000001">
    <property type="protein sequence ID" value="MBD6614551.1"/>
    <property type="molecule type" value="Genomic_DNA"/>
</dbReference>
<feature type="transmembrane region" description="Helical" evidence="2">
    <location>
        <begin position="59"/>
        <end position="85"/>
    </location>
</feature>
<comment type="caution">
    <text evidence="3">The sequence shown here is derived from an EMBL/GenBank/DDBJ whole genome shotgun (WGS) entry which is preliminary data.</text>
</comment>
<name>A0AA40VPY5_9NOST</name>
<evidence type="ECO:0008006" key="5">
    <source>
        <dbReference type="Google" id="ProtNLM"/>
    </source>
</evidence>
<evidence type="ECO:0000313" key="3">
    <source>
        <dbReference type="EMBL" id="MBD6614551.1"/>
    </source>
</evidence>
<dbReference type="RefSeq" id="WP_191755795.1">
    <property type="nucleotide sequence ID" value="NZ_VJXY01000001.1"/>
</dbReference>